<dbReference type="EMBL" id="JAULSX010000001">
    <property type="protein sequence ID" value="KAK3498896.1"/>
    <property type="molecule type" value="Genomic_DNA"/>
</dbReference>
<dbReference type="RefSeq" id="XP_062696529.1">
    <property type="nucleotide sequence ID" value="XM_062838510.1"/>
</dbReference>
<gene>
    <name evidence="2" type="ORF">B0T23DRAFT_400613</name>
</gene>
<evidence type="ECO:0000313" key="3">
    <source>
        <dbReference type="Proteomes" id="UP001285908"/>
    </source>
</evidence>
<keyword evidence="3" id="KW-1185">Reference proteome</keyword>
<organism evidence="2 3">
    <name type="scientific">Neurospora hispaniola</name>
    <dbReference type="NCBI Taxonomy" id="588809"/>
    <lineage>
        <taxon>Eukaryota</taxon>
        <taxon>Fungi</taxon>
        <taxon>Dikarya</taxon>
        <taxon>Ascomycota</taxon>
        <taxon>Pezizomycotina</taxon>
        <taxon>Sordariomycetes</taxon>
        <taxon>Sordariomycetidae</taxon>
        <taxon>Sordariales</taxon>
        <taxon>Sordariaceae</taxon>
        <taxon>Neurospora</taxon>
    </lineage>
</organism>
<protein>
    <submittedName>
        <fullName evidence="2">Uncharacterized protein</fullName>
    </submittedName>
</protein>
<proteinExistence type="predicted"/>
<feature type="compositionally biased region" description="Acidic residues" evidence="1">
    <location>
        <begin position="41"/>
        <end position="60"/>
    </location>
</feature>
<evidence type="ECO:0000256" key="1">
    <source>
        <dbReference type="SAM" id="MobiDB-lite"/>
    </source>
</evidence>
<dbReference type="AlphaFoldDB" id="A0AAJ0MUP7"/>
<dbReference type="GeneID" id="87876132"/>
<accession>A0AAJ0MUP7</accession>
<dbReference type="Proteomes" id="UP001285908">
    <property type="component" value="Unassembled WGS sequence"/>
</dbReference>
<evidence type="ECO:0000313" key="2">
    <source>
        <dbReference type="EMBL" id="KAK3498896.1"/>
    </source>
</evidence>
<feature type="region of interest" description="Disordered" evidence="1">
    <location>
        <begin position="34"/>
        <end position="100"/>
    </location>
</feature>
<reference evidence="2 3" key="1">
    <citation type="journal article" date="2023" name="Mol. Phylogenet. Evol.">
        <title>Genome-scale phylogeny and comparative genomics of the fungal order Sordariales.</title>
        <authorList>
            <person name="Hensen N."/>
            <person name="Bonometti L."/>
            <person name="Westerberg I."/>
            <person name="Brannstrom I.O."/>
            <person name="Guillou S."/>
            <person name="Cros-Aarteil S."/>
            <person name="Calhoun S."/>
            <person name="Haridas S."/>
            <person name="Kuo A."/>
            <person name="Mondo S."/>
            <person name="Pangilinan J."/>
            <person name="Riley R."/>
            <person name="LaButti K."/>
            <person name="Andreopoulos B."/>
            <person name="Lipzen A."/>
            <person name="Chen C."/>
            <person name="Yan M."/>
            <person name="Daum C."/>
            <person name="Ng V."/>
            <person name="Clum A."/>
            <person name="Steindorff A."/>
            <person name="Ohm R.A."/>
            <person name="Martin F."/>
            <person name="Silar P."/>
            <person name="Natvig D.O."/>
            <person name="Lalanne C."/>
            <person name="Gautier V."/>
            <person name="Ament-Velasquez S.L."/>
            <person name="Kruys A."/>
            <person name="Hutchinson M.I."/>
            <person name="Powell A.J."/>
            <person name="Barry K."/>
            <person name="Miller A.N."/>
            <person name="Grigoriev I.V."/>
            <person name="Debuchy R."/>
            <person name="Gladieux P."/>
            <person name="Hiltunen Thoren M."/>
            <person name="Johannesson H."/>
        </authorList>
    </citation>
    <scope>NUCLEOTIDE SEQUENCE [LARGE SCALE GENOMIC DNA]</scope>
    <source>
        <strain evidence="2 3">FGSC 10403</strain>
    </source>
</reference>
<comment type="caution">
    <text evidence="2">The sequence shown here is derived from an EMBL/GenBank/DDBJ whole genome shotgun (WGS) entry which is preliminary data.</text>
</comment>
<feature type="compositionally biased region" description="Basic and acidic residues" evidence="1">
    <location>
        <begin position="61"/>
        <end position="100"/>
    </location>
</feature>
<sequence length="382" mass="42820">MTVQPTPSSTSSNSCRPHRLSASLAIFNRLADSQILYPGSTEDDDEGDKDNEYNEDDDIHDSDSGREARDAADDEYLARLKGDRSTGKDENPSNKHKTFDRWFITKPVPQSRPNTFTSALFPAQTFQAPNSSTPSTSHGSVSATFNAHGGLFESAFQGGFSQRADAIISIGGPGMGGDRQWTSETTCELAMVVGGTLVDQDIAHLDANPEEGKHTKTMDNIRWRNKNLFLARKRGDPDYLYDLDPRDFNRRFGEQARAAKQTEEEAARKRAEARLAFEKLYVLAREDLQPLRSAKEPSTTHSTWPARTKSYFYDTFTSSKKSKEPTTERPVQSAKTWPVRNLFTAKKKVEDFYSRAKESHMNAESETFGSIVKKFTFGSRNP</sequence>
<name>A0AAJ0MUP7_9PEZI</name>